<proteinExistence type="predicted"/>
<comment type="caution">
    <text evidence="1">The sequence shown here is derived from an EMBL/GenBank/DDBJ whole genome shotgun (WGS) entry which is preliminary data.</text>
</comment>
<keyword evidence="2" id="KW-1185">Reference proteome</keyword>
<evidence type="ECO:0008006" key="3">
    <source>
        <dbReference type="Google" id="ProtNLM"/>
    </source>
</evidence>
<dbReference type="RefSeq" id="WP_311353271.1">
    <property type="nucleotide sequence ID" value="NZ_JAVRHR010000006.1"/>
</dbReference>
<sequence>MKSILTLVFVLSISLSIHSQVDRTNLRIGLNAGTIVGDAADFYSFTLGVDVLHVWGLSREIDLGFATGFTNAFGEEDTLDTGGAVIETQFDNAQFIPVAGALRIYPSFGFKLGGDIGYAIGVNEGNDGGFYYRPIIGVDVNGTTELNISYTTVENEGAFSSVLLGVLFLF</sequence>
<dbReference type="EMBL" id="JAVRHR010000006">
    <property type="protein sequence ID" value="MDT0608539.1"/>
    <property type="molecule type" value="Genomic_DNA"/>
</dbReference>
<evidence type="ECO:0000313" key="1">
    <source>
        <dbReference type="EMBL" id="MDT0608539.1"/>
    </source>
</evidence>
<accession>A0ABU3AED5</accession>
<name>A0ABU3AED5_9FLAO</name>
<protein>
    <recommendedName>
        <fullName evidence="3">Outer membrane protein beta-barrel domain-containing protein</fullName>
    </recommendedName>
</protein>
<gene>
    <name evidence="1" type="ORF">RM706_15985</name>
</gene>
<evidence type="ECO:0000313" key="2">
    <source>
        <dbReference type="Proteomes" id="UP001255246"/>
    </source>
</evidence>
<organism evidence="1 2">
    <name type="scientific">Croceitalea rosinachiae</name>
    <dbReference type="NCBI Taxonomy" id="3075596"/>
    <lineage>
        <taxon>Bacteria</taxon>
        <taxon>Pseudomonadati</taxon>
        <taxon>Bacteroidota</taxon>
        <taxon>Flavobacteriia</taxon>
        <taxon>Flavobacteriales</taxon>
        <taxon>Flavobacteriaceae</taxon>
        <taxon>Croceitalea</taxon>
    </lineage>
</organism>
<reference evidence="1 2" key="1">
    <citation type="submission" date="2023-09" db="EMBL/GenBank/DDBJ databases">
        <authorList>
            <person name="Rey-Velasco X."/>
        </authorList>
    </citation>
    <scope>NUCLEOTIDE SEQUENCE [LARGE SCALE GENOMIC DNA]</scope>
    <source>
        <strain evidence="1 2">F388</strain>
    </source>
</reference>
<dbReference type="Proteomes" id="UP001255246">
    <property type="component" value="Unassembled WGS sequence"/>
</dbReference>